<proteinExistence type="predicted"/>
<organism evidence="2 3">
    <name type="scientific">Psophocarpus tetragonolobus</name>
    <name type="common">Winged bean</name>
    <name type="synonym">Dolichos tetragonolobus</name>
    <dbReference type="NCBI Taxonomy" id="3891"/>
    <lineage>
        <taxon>Eukaryota</taxon>
        <taxon>Viridiplantae</taxon>
        <taxon>Streptophyta</taxon>
        <taxon>Embryophyta</taxon>
        <taxon>Tracheophyta</taxon>
        <taxon>Spermatophyta</taxon>
        <taxon>Magnoliopsida</taxon>
        <taxon>eudicotyledons</taxon>
        <taxon>Gunneridae</taxon>
        <taxon>Pentapetalae</taxon>
        <taxon>rosids</taxon>
        <taxon>fabids</taxon>
        <taxon>Fabales</taxon>
        <taxon>Fabaceae</taxon>
        <taxon>Papilionoideae</taxon>
        <taxon>50 kb inversion clade</taxon>
        <taxon>NPAAA clade</taxon>
        <taxon>indigoferoid/millettioid clade</taxon>
        <taxon>Phaseoleae</taxon>
        <taxon>Psophocarpus</taxon>
    </lineage>
</organism>
<evidence type="ECO:0000313" key="3">
    <source>
        <dbReference type="Proteomes" id="UP001386955"/>
    </source>
</evidence>
<feature type="compositionally biased region" description="Polar residues" evidence="1">
    <location>
        <begin position="26"/>
        <end position="65"/>
    </location>
</feature>
<reference evidence="2 3" key="1">
    <citation type="submission" date="2024-01" db="EMBL/GenBank/DDBJ databases">
        <title>The genomes of 5 underutilized Papilionoideae crops provide insights into root nodulation and disease resistanc.</title>
        <authorList>
            <person name="Jiang F."/>
        </authorList>
    </citation>
    <scope>NUCLEOTIDE SEQUENCE [LARGE SCALE GENOMIC DNA]</scope>
    <source>
        <strain evidence="2">DUOXIRENSHENG_FW03</strain>
        <tissue evidence="2">Leaves</tissue>
    </source>
</reference>
<sequence>MTQTQQVSPNTSVVPLREVGSERNISRPSSRAATSRNPSSGDILQQGAITSAAMSPNTNDAQGQEVQAHLSAERNSPEDAAGESHVGESSNMGEQAEQAKKPETESNDSTNNIVHPSPPNPVTPQIYQFAAETRHIVPICYLHPQNAGYVITPPNQHGNRIAYNYANGYQTLPNQAGFYFSGAPHYIPFNNYVNTLTQIVPSYPYIGTDTMAPLHGLGNNINGYVGTAGYVNVNDRVRSAQRIIYHPPNQAGPSISRPSNGSQRMNYSVAATSSRTQNYNQVQISASGMPPYICYGTSILMVPYIPSPEVISRLPAEATYFVETLNDGSTHLFQSFLVKFLMVSEPNSSVEELYYYVAQSSFSFSFDPSP</sequence>
<accession>A0AAN9X8S7</accession>
<dbReference type="EMBL" id="JAYMYS010000007">
    <property type="protein sequence ID" value="KAK7386428.1"/>
    <property type="molecule type" value="Genomic_DNA"/>
</dbReference>
<dbReference type="AlphaFoldDB" id="A0AAN9X8S7"/>
<name>A0AAN9X8S7_PSOTE</name>
<feature type="compositionally biased region" description="Polar residues" evidence="1">
    <location>
        <begin position="1"/>
        <end position="13"/>
    </location>
</feature>
<evidence type="ECO:0000313" key="2">
    <source>
        <dbReference type="EMBL" id="KAK7386428.1"/>
    </source>
</evidence>
<protein>
    <submittedName>
        <fullName evidence="2">Uncharacterized protein</fullName>
    </submittedName>
</protein>
<feature type="region of interest" description="Disordered" evidence="1">
    <location>
        <begin position="1"/>
        <end position="123"/>
    </location>
</feature>
<comment type="caution">
    <text evidence="2">The sequence shown here is derived from an EMBL/GenBank/DDBJ whole genome shotgun (WGS) entry which is preliminary data.</text>
</comment>
<evidence type="ECO:0000256" key="1">
    <source>
        <dbReference type="SAM" id="MobiDB-lite"/>
    </source>
</evidence>
<gene>
    <name evidence="2" type="ORF">VNO78_26651</name>
</gene>
<keyword evidence="3" id="KW-1185">Reference proteome</keyword>
<dbReference type="Proteomes" id="UP001386955">
    <property type="component" value="Unassembled WGS sequence"/>
</dbReference>